<dbReference type="AlphaFoldDB" id="A0A1Q3E5K6"/>
<evidence type="ECO:0000313" key="1">
    <source>
        <dbReference type="EMBL" id="GAW02525.1"/>
    </source>
</evidence>
<gene>
    <name evidence="1" type="ORF">LENED_004187</name>
</gene>
<proteinExistence type="predicted"/>
<comment type="caution">
    <text evidence="1">The sequence shown here is derived from an EMBL/GenBank/DDBJ whole genome shotgun (WGS) entry which is preliminary data.</text>
</comment>
<reference evidence="1 2" key="2">
    <citation type="submission" date="2017-02" db="EMBL/GenBank/DDBJ databases">
        <title>A genome survey and senescence transcriptome analysis in Lentinula edodes.</title>
        <authorList>
            <person name="Sakamoto Y."/>
            <person name="Nakade K."/>
            <person name="Sato S."/>
            <person name="Yoshida Y."/>
            <person name="Miyazaki K."/>
            <person name="Natsume S."/>
            <person name="Konno N."/>
        </authorList>
    </citation>
    <scope>NUCLEOTIDE SEQUENCE [LARGE SCALE GENOMIC DNA]</scope>
    <source>
        <strain evidence="1 2">NBRC 111202</strain>
    </source>
</reference>
<keyword evidence="2" id="KW-1185">Reference proteome</keyword>
<accession>A0A1Q3E5K6</accession>
<dbReference type="Proteomes" id="UP000188533">
    <property type="component" value="Unassembled WGS sequence"/>
</dbReference>
<protein>
    <submittedName>
        <fullName evidence="1">Uncharacterized protein</fullName>
    </submittedName>
</protein>
<dbReference type="EMBL" id="BDGU01000099">
    <property type="protein sequence ID" value="GAW02525.1"/>
    <property type="molecule type" value="Genomic_DNA"/>
</dbReference>
<organism evidence="1 2">
    <name type="scientific">Lentinula edodes</name>
    <name type="common">Shiitake mushroom</name>
    <name type="synonym">Lentinus edodes</name>
    <dbReference type="NCBI Taxonomy" id="5353"/>
    <lineage>
        <taxon>Eukaryota</taxon>
        <taxon>Fungi</taxon>
        <taxon>Dikarya</taxon>
        <taxon>Basidiomycota</taxon>
        <taxon>Agaricomycotina</taxon>
        <taxon>Agaricomycetes</taxon>
        <taxon>Agaricomycetidae</taxon>
        <taxon>Agaricales</taxon>
        <taxon>Marasmiineae</taxon>
        <taxon>Omphalotaceae</taxon>
        <taxon>Lentinula</taxon>
    </lineage>
</organism>
<sequence>MILSSRLVKTLVPVGWLSQFVCVTLVPPRRCSRTYCTRPSWFYLIQSFPRPRSSFITLFNPHLPIPMQLSFSSPSRWHTMCILFIVVVLLTANLVTGSPIPVDVSFRYDVTTKPKAGMDCLGRLMDEQVLLINKLKIRESLPDRNYFKTQKDLTVNWENLEQWHHDRFATLWDFLKNISETQNAIKEKTGTDIEVYYDDTYIHLIISYLIMENIVT</sequence>
<evidence type="ECO:0000313" key="2">
    <source>
        <dbReference type="Proteomes" id="UP000188533"/>
    </source>
</evidence>
<name>A0A1Q3E5K6_LENED</name>
<reference evidence="1 2" key="1">
    <citation type="submission" date="2016-08" db="EMBL/GenBank/DDBJ databases">
        <authorList>
            <consortium name="Lentinula edodes genome sequencing consortium"/>
            <person name="Sakamoto Y."/>
            <person name="Nakade K."/>
            <person name="Sato S."/>
            <person name="Yoshida Y."/>
            <person name="Miyazaki K."/>
            <person name="Natsume S."/>
            <person name="Konno N."/>
        </authorList>
    </citation>
    <scope>NUCLEOTIDE SEQUENCE [LARGE SCALE GENOMIC DNA]</scope>
    <source>
        <strain evidence="1 2">NBRC 111202</strain>
    </source>
</reference>